<evidence type="ECO:0000256" key="3">
    <source>
        <dbReference type="ARBA" id="ARBA00022679"/>
    </source>
</evidence>
<dbReference type="InterPro" id="IPR005474">
    <property type="entry name" value="Transketolase_N"/>
</dbReference>
<dbReference type="Gene3D" id="3.40.50.970">
    <property type="match status" value="1"/>
</dbReference>
<dbReference type="GO" id="GO:0016740">
    <property type="term" value="F:transferase activity"/>
    <property type="evidence" value="ECO:0007669"/>
    <property type="project" value="UniProtKB-KW"/>
</dbReference>
<dbReference type="InterPro" id="IPR049557">
    <property type="entry name" value="Transketolase_CS"/>
</dbReference>
<dbReference type="PROSITE" id="PS00801">
    <property type="entry name" value="TRANSKETOLASE_1"/>
    <property type="match status" value="1"/>
</dbReference>
<dbReference type="CDD" id="cd02012">
    <property type="entry name" value="TPP_TK"/>
    <property type="match status" value="1"/>
</dbReference>
<evidence type="ECO:0000313" key="7">
    <source>
        <dbReference type="EMBL" id="NYV27818.1"/>
    </source>
</evidence>
<reference evidence="7 8" key="1">
    <citation type="submission" date="2020-05" db="EMBL/GenBank/DDBJ databases">
        <title>Streptobacillus felis strain LHL191014123.</title>
        <authorList>
            <person name="Fawzy A."/>
            <person name="Rau J."/>
            <person name="Risse K."/>
            <person name="Schauerte N."/>
            <person name="Geiger C."/>
            <person name="Blom J."/>
            <person name="Imirzalioglu C."/>
            <person name="Falgenhauer J."/>
            <person name="Bach A."/>
            <person name="Herden C."/>
            <person name="Eisenberg T."/>
        </authorList>
    </citation>
    <scope>NUCLEOTIDE SEQUENCE [LARGE SCALE GENOMIC DNA]</scope>
    <source>
        <strain evidence="7 8">LHL191014123</strain>
    </source>
</reference>
<comment type="similarity">
    <text evidence="2">Belongs to the transketolase family.</text>
</comment>
<dbReference type="RefSeq" id="WP_067320744.1">
    <property type="nucleotide sequence ID" value="NZ_CBCRWS010000007.1"/>
</dbReference>
<comment type="caution">
    <text evidence="7">The sequence shown here is derived from an EMBL/GenBank/DDBJ whole genome shotgun (WGS) entry which is preliminary data.</text>
</comment>
<keyword evidence="4" id="KW-0479">Metal-binding</keyword>
<dbReference type="InterPro" id="IPR029061">
    <property type="entry name" value="THDP-binding"/>
</dbReference>
<proteinExistence type="inferred from homology"/>
<evidence type="ECO:0000259" key="6">
    <source>
        <dbReference type="Pfam" id="PF00456"/>
    </source>
</evidence>
<accession>A0A7Z0TBX4</accession>
<dbReference type="GO" id="GO:0046872">
    <property type="term" value="F:metal ion binding"/>
    <property type="evidence" value="ECO:0007669"/>
    <property type="project" value="UniProtKB-KW"/>
</dbReference>
<dbReference type="PANTHER" id="PTHR47514">
    <property type="entry name" value="TRANSKETOLASE N-TERMINAL SECTION-RELATED"/>
    <property type="match status" value="1"/>
</dbReference>
<sequence>MGKKELKEISTRIRRNIVEMIYHAKSGHPGGSLSIADILTVLYFEEMNIDPKNPLMPNRDRLVLSKGHAVPGVYATLMERGYIDKSLITELRKFGSPLQGHPDLKKLHGIDMSTGSLGQGLSAAQGMALSAKIFGDDFRVYVILGDGEMQEGQIWEAFMSSAHFKLDNLVAFLDSNDLQIDGNVSKVMPINPIADKYRAFNWHVIEINGHCFDEIRAALKEARETKGKPTVIIAKTSKGKGVSFMEDNAGWHGKAPNLEELNKALEELK</sequence>
<evidence type="ECO:0000313" key="8">
    <source>
        <dbReference type="Proteomes" id="UP000526184"/>
    </source>
</evidence>
<dbReference type="OrthoDB" id="8732661at2"/>
<dbReference type="Pfam" id="PF00456">
    <property type="entry name" value="Transketolase_N"/>
    <property type="match status" value="1"/>
</dbReference>
<dbReference type="EMBL" id="JABMKT010000012">
    <property type="protein sequence ID" value="NYV27818.1"/>
    <property type="molecule type" value="Genomic_DNA"/>
</dbReference>
<evidence type="ECO:0000256" key="2">
    <source>
        <dbReference type="ARBA" id="ARBA00007131"/>
    </source>
</evidence>
<evidence type="ECO:0000256" key="5">
    <source>
        <dbReference type="ARBA" id="ARBA00023052"/>
    </source>
</evidence>
<keyword evidence="8" id="KW-1185">Reference proteome</keyword>
<dbReference type="PANTHER" id="PTHR47514:SF1">
    <property type="entry name" value="TRANSKETOLASE N-TERMINAL SECTION-RELATED"/>
    <property type="match status" value="1"/>
</dbReference>
<evidence type="ECO:0000256" key="4">
    <source>
        <dbReference type="ARBA" id="ARBA00022723"/>
    </source>
</evidence>
<dbReference type="AlphaFoldDB" id="A0A7Z0TBX4"/>
<comment type="cofactor">
    <cofactor evidence="1">
        <name>thiamine diphosphate</name>
        <dbReference type="ChEBI" id="CHEBI:58937"/>
    </cofactor>
</comment>
<keyword evidence="3" id="KW-0808">Transferase</keyword>
<protein>
    <submittedName>
        <fullName evidence="7">Transketolase</fullName>
    </submittedName>
</protein>
<gene>
    <name evidence="7" type="ORF">HP397_03130</name>
</gene>
<dbReference type="SUPFAM" id="SSF52518">
    <property type="entry name" value="Thiamin diphosphate-binding fold (THDP-binding)"/>
    <property type="match status" value="1"/>
</dbReference>
<evidence type="ECO:0000256" key="1">
    <source>
        <dbReference type="ARBA" id="ARBA00001964"/>
    </source>
</evidence>
<feature type="domain" description="Transketolase N-terminal" evidence="6">
    <location>
        <begin position="10"/>
        <end position="263"/>
    </location>
</feature>
<name>A0A7Z0TBX4_9FUSO</name>
<keyword evidence="5" id="KW-0786">Thiamine pyrophosphate</keyword>
<dbReference type="Proteomes" id="UP000526184">
    <property type="component" value="Unassembled WGS sequence"/>
</dbReference>
<organism evidence="7 8">
    <name type="scientific">Streptobacillus felis</name>
    <dbReference type="NCBI Taxonomy" id="1384509"/>
    <lineage>
        <taxon>Bacteria</taxon>
        <taxon>Fusobacteriati</taxon>
        <taxon>Fusobacteriota</taxon>
        <taxon>Fusobacteriia</taxon>
        <taxon>Fusobacteriales</taxon>
        <taxon>Leptotrichiaceae</taxon>
        <taxon>Streptobacillus</taxon>
    </lineage>
</organism>